<dbReference type="Pfam" id="PF21095">
    <property type="entry name" value="CarD_C"/>
    <property type="match status" value="1"/>
</dbReference>
<organism evidence="2 3">
    <name type="scientific">Caldicellulosiruptor diazotrophicus</name>
    <dbReference type="NCBI Taxonomy" id="2806205"/>
    <lineage>
        <taxon>Bacteria</taxon>
        <taxon>Bacillati</taxon>
        <taxon>Bacillota</taxon>
        <taxon>Bacillota incertae sedis</taxon>
        <taxon>Caldicellulosiruptorales</taxon>
        <taxon>Caldicellulosiruptoraceae</taxon>
        <taxon>Caldicellulosiruptor</taxon>
    </lineage>
</organism>
<dbReference type="InterPro" id="IPR052531">
    <property type="entry name" value="CarD-like_regulator"/>
</dbReference>
<dbReference type="EMBL" id="AP024480">
    <property type="protein sequence ID" value="BCS81303.1"/>
    <property type="molecule type" value="Genomic_DNA"/>
</dbReference>
<dbReference type="InterPro" id="IPR042215">
    <property type="entry name" value="CarD-like_C"/>
</dbReference>
<gene>
    <name evidence="2" type="ORF">CaldiYA01_12630</name>
</gene>
<dbReference type="InterPro" id="IPR003711">
    <property type="entry name" value="CarD-like/TRCF_RID"/>
</dbReference>
<accession>A0ABN6E7A6</accession>
<keyword evidence="3" id="KW-1185">Reference proteome</keyword>
<sequence>MYKVGDTIIHPLHGAGRIVEIVEEKVLDSVQKYYVLKILYNGMKVLVPVKSASEIGIRNVISEEEANRVFELLKDNSFKVDINGCGNYNKRIRENQQKLKSGNIYCVVEVLKMLAMREKLKGLSTNEKMMFNTAKQILVSELGLAKGLDMEEVERMVDSILFELETAE</sequence>
<dbReference type="InterPro" id="IPR036101">
    <property type="entry name" value="CarD-like/TRCF_RID_sf"/>
</dbReference>
<dbReference type="InterPro" id="IPR048792">
    <property type="entry name" value="CarD_C"/>
</dbReference>
<dbReference type="SMART" id="SM01058">
    <property type="entry name" value="CarD_TRCF"/>
    <property type="match status" value="1"/>
</dbReference>
<dbReference type="Gene3D" id="1.20.58.1290">
    <property type="entry name" value="CarD-like, C-terminal domain"/>
    <property type="match status" value="1"/>
</dbReference>
<evidence type="ECO:0000313" key="2">
    <source>
        <dbReference type="EMBL" id="BCS81303.1"/>
    </source>
</evidence>
<feature type="domain" description="CarD-like/TRCF RNAP-interacting" evidence="1">
    <location>
        <begin position="1"/>
        <end position="115"/>
    </location>
</feature>
<dbReference type="Pfam" id="PF02559">
    <property type="entry name" value="CarD_TRCF_RID"/>
    <property type="match status" value="1"/>
</dbReference>
<name>A0ABN6E7A6_9FIRM</name>
<proteinExistence type="predicted"/>
<reference evidence="2 3" key="1">
    <citation type="submission" date="2021-02" db="EMBL/GenBank/DDBJ databases">
        <title>Nitrogen-fixing ability and nitrogen fixation related genes of thermophilic fermentative bacteria in the genus Caldicellulosiruptor.</title>
        <authorList>
            <person name="Chen Y."/>
            <person name="Nishihara A."/>
            <person name="Haruta S."/>
        </authorList>
    </citation>
    <scope>NUCLEOTIDE SEQUENCE [LARGE SCALE GENOMIC DNA]</scope>
    <source>
        <strain evidence="2 3">YA01</strain>
    </source>
</reference>
<protein>
    <submittedName>
        <fullName evidence="2">CarD family transcriptional regulator</fullName>
    </submittedName>
</protein>
<dbReference type="RefSeq" id="WP_207177994.1">
    <property type="nucleotide sequence ID" value="NZ_AP024480.1"/>
</dbReference>
<dbReference type="PANTHER" id="PTHR38447">
    <property type="entry name" value="TRANSCRIPTION FACTOR YDEB-RELATED"/>
    <property type="match status" value="1"/>
</dbReference>
<evidence type="ECO:0000313" key="3">
    <source>
        <dbReference type="Proteomes" id="UP000663623"/>
    </source>
</evidence>
<dbReference type="Gene3D" id="2.40.10.170">
    <property type="match status" value="1"/>
</dbReference>
<evidence type="ECO:0000259" key="1">
    <source>
        <dbReference type="SMART" id="SM01058"/>
    </source>
</evidence>
<dbReference type="Proteomes" id="UP000663623">
    <property type="component" value="Chromosome"/>
</dbReference>
<dbReference type="SUPFAM" id="SSF141259">
    <property type="entry name" value="CarD-like"/>
    <property type="match status" value="1"/>
</dbReference>
<dbReference type="PANTHER" id="PTHR38447:SF1">
    <property type="entry name" value="RNA POLYMERASE-BINDING TRANSCRIPTION FACTOR CARD"/>
    <property type="match status" value="1"/>
</dbReference>